<evidence type="ECO:0000313" key="12">
    <source>
        <dbReference type="Proteomes" id="UP000051297"/>
    </source>
</evidence>
<accession>A0A0T5ZY11</accession>
<dbReference type="HAMAP" id="MF_01331_B">
    <property type="entry name" value="Ribosomal_uL22_B"/>
    <property type="match status" value="1"/>
</dbReference>
<keyword evidence="5 7" id="KW-0687">Ribonucleoprotein</keyword>
<proteinExistence type="inferred from homology"/>
<dbReference type="Gene3D" id="3.90.470.10">
    <property type="entry name" value="Ribosomal protein L22/L17"/>
    <property type="match status" value="1"/>
</dbReference>
<keyword evidence="2 7" id="KW-0699">rRNA-binding</keyword>
<dbReference type="InterPro" id="IPR047867">
    <property type="entry name" value="Ribosomal_uL22_bac/org-type"/>
</dbReference>
<organism evidence="11 12">
    <name type="scientific">candidate division WWE3 bacterium CSP1-7</name>
    <dbReference type="NCBI Taxonomy" id="1576480"/>
    <lineage>
        <taxon>Bacteria</taxon>
        <taxon>Katanobacteria</taxon>
    </lineage>
</organism>
<dbReference type="CDD" id="cd00336">
    <property type="entry name" value="Ribosomal_L22"/>
    <property type="match status" value="1"/>
</dbReference>
<evidence type="ECO:0000256" key="1">
    <source>
        <dbReference type="ARBA" id="ARBA00009451"/>
    </source>
</evidence>
<evidence type="ECO:0000256" key="10">
    <source>
        <dbReference type="RuleBase" id="RU004008"/>
    </source>
</evidence>
<comment type="function">
    <text evidence="7 10">This protein binds specifically to 23S rRNA; its binding is stimulated by other ribosomal proteins, e.g., L4, L17, and L20. It is important during the early stages of 50S assembly. It makes multiple contacts with different domains of the 23S rRNA in the assembled 50S subunit and ribosome.</text>
</comment>
<gene>
    <name evidence="7" type="primary">rplV</name>
    <name evidence="11" type="ORF">XU08_C0001G0108</name>
</gene>
<protein>
    <recommendedName>
        <fullName evidence="6 7">Large ribosomal subunit protein uL22</fullName>
    </recommendedName>
</protein>
<dbReference type="Pfam" id="PF00237">
    <property type="entry name" value="Ribosomal_L22"/>
    <property type="match status" value="1"/>
</dbReference>
<dbReference type="PANTHER" id="PTHR13501">
    <property type="entry name" value="CHLOROPLAST 50S RIBOSOMAL PROTEIN L22-RELATED"/>
    <property type="match status" value="1"/>
</dbReference>
<dbReference type="STRING" id="1576480.XU08_C0001G0108"/>
<dbReference type="SUPFAM" id="SSF54843">
    <property type="entry name" value="Ribosomal protein L22"/>
    <property type="match status" value="1"/>
</dbReference>
<evidence type="ECO:0000256" key="6">
    <source>
        <dbReference type="ARBA" id="ARBA00035207"/>
    </source>
</evidence>
<dbReference type="EMBL" id="LDXK01000001">
    <property type="protein sequence ID" value="KRT67699.1"/>
    <property type="molecule type" value="Genomic_DNA"/>
</dbReference>
<dbReference type="GO" id="GO:0015934">
    <property type="term" value="C:large ribosomal subunit"/>
    <property type="evidence" value="ECO:0007669"/>
    <property type="project" value="InterPro"/>
</dbReference>
<comment type="caution">
    <text evidence="11">The sequence shown here is derived from an EMBL/GenBank/DDBJ whole genome shotgun (WGS) entry which is preliminary data.</text>
</comment>
<dbReference type="GO" id="GO:0019843">
    <property type="term" value="F:rRNA binding"/>
    <property type="evidence" value="ECO:0007669"/>
    <property type="project" value="UniProtKB-UniRule"/>
</dbReference>
<evidence type="ECO:0000256" key="9">
    <source>
        <dbReference type="RuleBase" id="RU004006"/>
    </source>
</evidence>
<evidence type="ECO:0000313" key="11">
    <source>
        <dbReference type="EMBL" id="KRT67699.1"/>
    </source>
</evidence>
<evidence type="ECO:0000256" key="7">
    <source>
        <dbReference type="HAMAP-Rule" id="MF_01331"/>
    </source>
</evidence>
<dbReference type="Proteomes" id="UP000051297">
    <property type="component" value="Unassembled WGS sequence"/>
</dbReference>
<evidence type="ECO:0000256" key="4">
    <source>
        <dbReference type="ARBA" id="ARBA00022980"/>
    </source>
</evidence>
<dbReference type="GO" id="GO:0003735">
    <property type="term" value="F:structural constituent of ribosome"/>
    <property type="evidence" value="ECO:0007669"/>
    <property type="project" value="InterPro"/>
</dbReference>
<sequence length="143" mass="15627">MEKTKIKDKKEKSVPAVPVAPAKTEARAIGRYLKITPTKVRDFARLIRGKRVVVAETILKFSGTRGGETVADVLHSASANAGAGFDKETWLVAEVRADKGPTFRRRVDPKSRGSRGMIISPSTHLMVVLKKIADRDERSNSGS</sequence>
<dbReference type="InterPro" id="IPR036394">
    <property type="entry name" value="Ribosomal_uL22_sf"/>
</dbReference>
<evidence type="ECO:0000256" key="2">
    <source>
        <dbReference type="ARBA" id="ARBA00022730"/>
    </source>
</evidence>
<keyword evidence="4 7" id="KW-0689">Ribosomal protein</keyword>
<dbReference type="AlphaFoldDB" id="A0A0T5ZY11"/>
<evidence type="ECO:0000256" key="5">
    <source>
        <dbReference type="ARBA" id="ARBA00023274"/>
    </source>
</evidence>
<reference evidence="11 12" key="1">
    <citation type="submission" date="2015-05" db="EMBL/GenBank/DDBJ databases">
        <title>Critical biogeochemical functions in the subsurface are associated with bacteria from new phyla and little studied lineages.</title>
        <authorList>
            <person name="Hug L.A."/>
            <person name="Thomas B.C."/>
            <person name="Sharon I."/>
            <person name="Brown C.T."/>
            <person name="Sharma R."/>
            <person name="Hettich R.L."/>
            <person name="Wilkins M.J."/>
            <person name="Williams K.H."/>
            <person name="Singh A."/>
            <person name="Banfield J.F."/>
        </authorList>
    </citation>
    <scope>NUCLEOTIDE SEQUENCE [LARGE SCALE GENOMIC DNA]</scope>
    <source>
        <strain evidence="11">CSP1-7</strain>
    </source>
</reference>
<evidence type="ECO:0000256" key="3">
    <source>
        <dbReference type="ARBA" id="ARBA00022884"/>
    </source>
</evidence>
<dbReference type="InterPro" id="IPR005727">
    <property type="entry name" value="Ribosomal_uL22_bac/chlpt-type"/>
</dbReference>
<evidence type="ECO:0000256" key="8">
    <source>
        <dbReference type="RuleBase" id="RU004005"/>
    </source>
</evidence>
<dbReference type="GO" id="GO:0006412">
    <property type="term" value="P:translation"/>
    <property type="evidence" value="ECO:0007669"/>
    <property type="project" value="UniProtKB-UniRule"/>
</dbReference>
<comment type="similarity">
    <text evidence="1 7 8">Belongs to the universal ribosomal protein uL22 family.</text>
</comment>
<keyword evidence="3 7" id="KW-0694">RNA-binding</keyword>
<comment type="function">
    <text evidence="7">The globular domain of the protein is located near the polypeptide exit tunnel on the outside of the subunit, while an extended beta-hairpin is found that lines the wall of the exit tunnel in the center of the 70S ribosome.</text>
</comment>
<name>A0A0T5ZY11_UNCKA</name>
<dbReference type="PANTHER" id="PTHR13501:SF8">
    <property type="entry name" value="LARGE RIBOSOMAL SUBUNIT PROTEIN UL22M"/>
    <property type="match status" value="1"/>
</dbReference>
<dbReference type="InterPro" id="IPR001063">
    <property type="entry name" value="Ribosomal_uL22"/>
</dbReference>
<comment type="subunit">
    <text evidence="7 9">Part of the 50S ribosomal subunit.</text>
</comment>